<dbReference type="InterPro" id="IPR029055">
    <property type="entry name" value="Ntn_hydrolases_N"/>
</dbReference>
<evidence type="ECO:0000313" key="12">
    <source>
        <dbReference type="EMBL" id="MBB4004427.1"/>
    </source>
</evidence>
<reference evidence="12 13" key="1">
    <citation type="submission" date="2020-08" db="EMBL/GenBank/DDBJ databases">
        <title>Genomic Encyclopedia of Type Strains, Phase IV (KMG-IV): sequencing the most valuable type-strain genomes for metagenomic binning, comparative biology and taxonomic classification.</title>
        <authorList>
            <person name="Goeker M."/>
        </authorList>
    </citation>
    <scope>NUCLEOTIDE SEQUENCE [LARGE SCALE GENOMIC DNA]</scope>
    <source>
        <strain evidence="12 13">DSM 103570</strain>
    </source>
</reference>
<dbReference type="PRINTS" id="PR01210">
    <property type="entry name" value="GGTRANSPTASE"/>
</dbReference>
<dbReference type="Gene3D" id="1.10.246.130">
    <property type="match status" value="1"/>
</dbReference>
<evidence type="ECO:0000313" key="13">
    <source>
        <dbReference type="Proteomes" id="UP000588647"/>
    </source>
</evidence>
<comment type="pathway">
    <text evidence="11">Sulfur metabolism; glutathione metabolism.</text>
</comment>
<comment type="catalytic activity">
    <reaction evidence="8 11">
        <text>an N-terminal (5-L-glutamyl)-[peptide] + an alpha-amino acid = 5-L-glutamyl amino acid + an N-terminal L-alpha-aminoacyl-[peptide]</text>
        <dbReference type="Rhea" id="RHEA:23904"/>
        <dbReference type="Rhea" id="RHEA-COMP:9780"/>
        <dbReference type="Rhea" id="RHEA-COMP:9795"/>
        <dbReference type="ChEBI" id="CHEBI:77644"/>
        <dbReference type="ChEBI" id="CHEBI:78597"/>
        <dbReference type="ChEBI" id="CHEBI:78599"/>
        <dbReference type="ChEBI" id="CHEBI:78608"/>
        <dbReference type="EC" id="2.3.2.2"/>
    </reaction>
</comment>
<evidence type="ECO:0000256" key="11">
    <source>
        <dbReference type="RuleBase" id="RU368036"/>
    </source>
</evidence>
<dbReference type="NCBIfam" id="TIGR00066">
    <property type="entry name" value="g_glut_trans"/>
    <property type="match status" value="1"/>
</dbReference>
<dbReference type="GO" id="GO:0103068">
    <property type="term" value="F:leukotriene C4 gamma-glutamyl transferase activity"/>
    <property type="evidence" value="ECO:0007669"/>
    <property type="project" value="UniProtKB-EC"/>
</dbReference>
<comment type="similarity">
    <text evidence="3 11">Belongs to the gamma-glutamyltransferase family.</text>
</comment>
<dbReference type="RefSeq" id="WP_183209997.1">
    <property type="nucleotide sequence ID" value="NZ_JAAAMM010000004.1"/>
</dbReference>
<evidence type="ECO:0000256" key="4">
    <source>
        <dbReference type="ARBA" id="ARBA00022679"/>
    </source>
</evidence>
<evidence type="ECO:0000256" key="7">
    <source>
        <dbReference type="ARBA" id="ARBA00023315"/>
    </source>
</evidence>
<dbReference type="EC" id="2.3.2.2" evidence="11"/>
<comment type="PTM">
    <text evidence="11">Cleaved by autocatalysis into a large and a small subunit.</text>
</comment>
<dbReference type="UniPathway" id="UPA00204"/>
<dbReference type="PANTHER" id="PTHR43199">
    <property type="entry name" value="GLUTATHIONE HYDROLASE"/>
    <property type="match status" value="1"/>
</dbReference>
<keyword evidence="4 11" id="KW-0808">Transferase</keyword>
<dbReference type="AlphaFoldDB" id="A0A7W6MQW6"/>
<keyword evidence="11" id="KW-0317">Glutathione biosynthesis</keyword>
<dbReference type="EMBL" id="JACIEM010000004">
    <property type="protein sequence ID" value="MBB4004427.1"/>
    <property type="molecule type" value="Genomic_DNA"/>
</dbReference>
<dbReference type="EC" id="3.4.19.13" evidence="11"/>
<evidence type="ECO:0000256" key="2">
    <source>
        <dbReference type="ARBA" id="ARBA00001089"/>
    </source>
</evidence>
<name>A0A7W6MQW6_9HYPH</name>
<evidence type="ECO:0000256" key="5">
    <source>
        <dbReference type="ARBA" id="ARBA00022801"/>
    </source>
</evidence>
<feature type="active site" description="Nucleophile" evidence="9">
    <location>
        <position position="361"/>
    </location>
</feature>
<dbReference type="InterPro" id="IPR043138">
    <property type="entry name" value="GGT_lsub"/>
</dbReference>
<dbReference type="PANTHER" id="PTHR43199:SF1">
    <property type="entry name" value="GLUTATHIONE HYDROLASE PROENZYME"/>
    <property type="match status" value="1"/>
</dbReference>
<dbReference type="Proteomes" id="UP000588647">
    <property type="component" value="Unassembled WGS sequence"/>
</dbReference>
<evidence type="ECO:0000256" key="10">
    <source>
        <dbReference type="PIRSR" id="PIRSR600101-2"/>
    </source>
</evidence>
<evidence type="ECO:0000256" key="6">
    <source>
        <dbReference type="ARBA" id="ARBA00023145"/>
    </source>
</evidence>
<proteinExistence type="inferred from homology"/>
<sequence>MKPNAMVVCPQPEAAETGIEILERGGNAVDAAIACALAQGVVDPLMCGIAGFGSAAVYLPGQGVHRYLDFHAPAPAAAREDMWEDLVRGETRDGFGFILEGRVNDLGYQSIAVPTALKAYETLHRAHGRLPWKTLFEPAVAWAQDGFFVRPAMHTFFMEGAKMGRAATAERLAYSADGRALYCRPDGTPKEIGAPLANPDYAVTLQRIAEAGADTFYGGDIAATIAADMASHGGLLSQEDLASYRPRWSEPLTASYRGRRITTNQPPGGGVMLIEMLNILEHFDLRALGHNSPDYVRIVCEAMKRATIDKDRYVGDPDFVTIPLDQMTDKAHAGAMADEIKRGVRASVPRLKRNDHESVNTTHLCVVDGEGGHVLMTHSLGMPSGVITEGLGFFYNGCMGVFDPRPGRVGSIAPGKSRFSAMCPTIVFEDDQPVLALGAPGGTQIVMGVLQTILNVFDFGMDIREAVAAPRFSSTGDSIDVSNRIPRSVTRALEADGYEVIRNPYGHTIGWVHAIRMTRGEIVGAADPGRDGVAYAASIST</sequence>
<keyword evidence="5 11" id="KW-0378">Hydrolase</keyword>
<dbReference type="GO" id="GO:0036374">
    <property type="term" value="F:glutathione hydrolase activity"/>
    <property type="evidence" value="ECO:0007669"/>
    <property type="project" value="UniProtKB-UniRule"/>
</dbReference>
<protein>
    <recommendedName>
        <fullName evidence="11">Glutathione hydrolase proenzyme</fullName>
        <ecNumber evidence="11">2.3.2.2</ecNumber>
        <ecNumber evidence="11">3.4.19.13</ecNumber>
    </recommendedName>
    <component>
        <recommendedName>
            <fullName evidence="11">Glutathione hydrolase large chain</fullName>
        </recommendedName>
    </component>
    <component>
        <recommendedName>
            <fullName evidence="11">Glutathione hydrolase small chain</fullName>
        </recommendedName>
    </component>
</protein>
<gene>
    <name evidence="12" type="ORF">GGR03_003515</name>
</gene>
<keyword evidence="7 11" id="KW-0012">Acyltransferase</keyword>
<comment type="catalytic activity">
    <reaction evidence="1 11">
        <text>an S-substituted glutathione + H2O = an S-substituted L-cysteinylglycine + L-glutamate</text>
        <dbReference type="Rhea" id="RHEA:59468"/>
        <dbReference type="ChEBI" id="CHEBI:15377"/>
        <dbReference type="ChEBI" id="CHEBI:29985"/>
        <dbReference type="ChEBI" id="CHEBI:90779"/>
        <dbReference type="ChEBI" id="CHEBI:143103"/>
        <dbReference type="EC" id="3.4.19.13"/>
    </reaction>
</comment>
<dbReference type="InterPro" id="IPR051792">
    <property type="entry name" value="GGT_bact"/>
</dbReference>
<organism evidence="12 13">
    <name type="scientific">Aurantimonas endophytica</name>
    <dbReference type="NCBI Taxonomy" id="1522175"/>
    <lineage>
        <taxon>Bacteria</taxon>
        <taxon>Pseudomonadati</taxon>
        <taxon>Pseudomonadota</taxon>
        <taxon>Alphaproteobacteria</taxon>
        <taxon>Hyphomicrobiales</taxon>
        <taxon>Aurantimonadaceae</taxon>
        <taxon>Aurantimonas</taxon>
    </lineage>
</organism>
<dbReference type="SUPFAM" id="SSF56235">
    <property type="entry name" value="N-terminal nucleophile aminohydrolases (Ntn hydrolases)"/>
    <property type="match status" value="1"/>
</dbReference>
<dbReference type="InterPro" id="IPR000101">
    <property type="entry name" value="GGT_peptidase"/>
</dbReference>
<accession>A0A7W6MQW6</accession>
<comment type="caution">
    <text evidence="12">The sequence shown here is derived from an EMBL/GenBank/DDBJ whole genome shotgun (WGS) entry which is preliminary data.</text>
</comment>
<keyword evidence="13" id="KW-1185">Reference proteome</keyword>
<keyword evidence="6 11" id="KW-0865">Zymogen</keyword>
<feature type="binding site" evidence="10">
    <location>
        <position position="442"/>
    </location>
    <ligand>
        <name>L-glutamate</name>
        <dbReference type="ChEBI" id="CHEBI:29985"/>
    </ligand>
</feature>
<dbReference type="Gene3D" id="3.60.20.40">
    <property type="match status" value="1"/>
</dbReference>
<dbReference type="Pfam" id="PF01019">
    <property type="entry name" value="G_glu_transpept"/>
    <property type="match status" value="1"/>
</dbReference>
<evidence type="ECO:0000256" key="9">
    <source>
        <dbReference type="PIRSR" id="PIRSR600101-1"/>
    </source>
</evidence>
<evidence type="ECO:0000256" key="3">
    <source>
        <dbReference type="ARBA" id="ARBA00009381"/>
    </source>
</evidence>
<evidence type="ECO:0000256" key="8">
    <source>
        <dbReference type="ARBA" id="ARBA00047417"/>
    </source>
</evidence>
<dbReference type="InterPro" id="IPR043137">
    <property type="entry name" value="GGT_ssub_C"/>
</dbReference>
<comment type="catalytic activity">
    <reaction evidence="2 11">
        <text>glutathione + H2O = L-cysteinylglycine + L-glutamate</text>
        <dbReference type="Rhea" id="RHEA:28807"/>
        <dbReference type="ChEBI" id="CHEBI:15377"/>
        <dbReference type="ChEBI" id="CHEBI:29985"/>
        <dbReference type="ChEBI" id="CHEBI:57925"/>
        <dbReference type="ChEBI" id="CHEBI:61694"/>
        <dbReference type="EC" id="3.4.19.13"/>
    </reaction>
</comment>
<dbReference type="GO" id="GO:0006751">
    <property type="term" value="P:glutathione catabolic process"/>
    <property type="evidence" value="ECO:0007669"/>
    <property type="project" value="UniProtKB-UniRule"/>
</dbReference>
<comment type="subunit">
    <text evidence="11">This enzyme consists of two polypeptide chains, which are synthesized in precursor form from a single polypeptide.</text>
</comment>
<dbReference type="GO" id="GO:0006750">
    <property type="term" value="P:glutathione biosynthetic process"/>
    <property type="evidence" value="ECO:0007669"/>
    <property type="project" value="UniProtKB-KW"/>
</dbReference>
<evidence type="ECO:0000256" key="1">
    <source>
        <dbReference type="ARBA" id="ARBA00001049"/>
    </source>
</evidence>